<proteinExistence type="predicted"/>
<gene>
    <name evidence="1" type="ORF">VIBNISOn1_1100008</name>
</gene>
<evidence type="ECO:0000313" key="2">
    <source>
        <dbReference type="Proteomes" id="UP000018211"/>
    </source>
</evidence>
<comment type="caution">
    <text evidence="1">The sequence shown here is derived from an EMBL/GenBank/DDBJ whole genome shotgun (WGS) entry which is preliminary data.</text>
</comment>
<protein>
    <recommendedName>
        <fullName evidence="3">RNHCP domain-containing protein</fullName>
    </recommendedName>
</protein>
<accession>A0AAV2VJ16</accession>
<reference evidence="1 2" key="1">
    <citation type="journal article" date="2013" name="ISME J.">
        <title>Comparative genomics of pathogenic lineages of Vibrio nigripulchritudo identifies virulence-associated traits.</title>
        <authorList>
            <person name="Goudenege D."/>
            <person name="Labreuche Y."/>
            <person name="Krin E."/>
            <person name="Ansquer D."/>
            <person name="Mangenot S."/>
            <person name="Calteau A."/>
            <person name="Medigue C."/>
            <person name="Mazel D."/>
            <person name="Polz M.F."/>
            <person name="Le Roux F."/>
        </authorList>
    </citation>
    <scope>NUCLEOTIDE SEQUENCE [LARGE SCALE GENOMIC DNA]</scope>
    <source>
        <strain evidence="1 2">SOn1</strain>
    </source>
</reference>
<name>A0AAV2VJ16_9VIBR</name>
<dbReference type="Proteomes" id="UP000018211">
    <property type="component" value="Unassembled WGS sequence"/>
</dbReference>
<dbReference type="AlphaFoldDB" id="A0AAV2VJ16"/>
<dbReference type="EMBL" id="CAOF01000014">
    <property type="protein sequence ID" value="CCO44404.1"/>
    <property type="molecule type" value="Genomic_DNA"/>
</dbReference>
<evidence type="ECO:0000313" key="1">
    <source>
        <dbReference type="EMBL" id="CCO44404.1"/>
    </source>
</evidence>
<evidence type="ECO:0008006" key="3">
    <source>
        <dbReference type="Google" id="ProtNLM"/>
    </source>
</evidence>
<organism evidence="1 2">
    <name type="scientific">Vibrio nigripulchritudo SOn1</name>
    <dbReference type="NCBI Taxonomy" id="1238450"/>
    <lineage>
        <taxon>Bacteria</taxon>
        <taxon>Pseudomonadati</taxon>
        <taxon>Pseudomonadota</taxon>
        <taxon>Gammaproteobacteria</taxon>
        <taxon>Vibrionales</taxon>
        <taxon>Vibrionaceae</taxon>
        <taxon>Vibrio</taxon>
    </lineage>
</organism>
<sequence>MANCSCCGKRLNLSLKTSDGRFKSCPRCSSTHGEYHVFLPYPGMFGTSEARVSDTNPDGIQSYCIDCRKLDKQESSKVYKNYTTCNNINK</sequence>